<evidence type="ECO:0000313" key="2">
    <source>
        <dbReference type="Proteomes" id="UP000652761"/>
    </source>
</evidence>
<dbReference type="AlphaFoldDB" id="A0A843WQ68"/>
<protein>
    <submittedName>
        <fullName evidence="1">Uncharacterized protein</fullName>
    </submittedName>
</protein>
<reference evidence="1" key="1">
    <citation type="submission" date="2017-07" db="EMBL/GenBank/DDBJ databases">
        <title>Taro Niue Genome Assembly and Annotation.</title>
        <authorList>
            <person name="Atibalentja N."/>
            <person name="Keating K."/>
            <person name="Fields C.J."/>
        </authorList>
    </citation>
    <scope>NUCLEOTIDE SEQUENCE</scope>
    <source>
        <strain evidence="1">Niue_2</strain>
        <tissue evidence="1">Leaf</tissue>
    </source>
</reference>
<name>A0A843WQ68_COLES</name>
<gene>
    <name evidence="1" type="ORF">Taro_046533</name>
</gene>
<evidence type="ECO:0000313" key="1">
    <source>
        <dbReference type="EMBL" id="MQM13603.1"/>
    </source>
</evidence>
<accession>A0A843WQ68</accession>
<keyword evidence="2" id="KW-1185">Reference proteome</keyword>
<sequence>MVIPGRRGGLDGGADWLLAGNQLVLGRLVQRLMHGASHWSQVSSLPVSTSRKYGFGGSPMLSNA</sequence>
<comment type="caution">
    <text evidence="1">The sequence shown here is derived from an EMBL/GenBank/DDBJ whole genome shotgun (WGS) entry which is preliminary data.</text>
</comment>
<dbReference type="Proteomes" id="UP000652761">
    <property type="component" value="Unassembled WGS sequence"/>
</dbReference>
<proteinExistence type="predicted"/>
<organism evidence="1 2">
    <name type="scientific">Colocasia esculenta</name>
    <name type="common">Wild taro</name>
    <name type="synonym">Arum esculentum</name>
    <dbReference type="NCBI Taxonomy" id="4460"/>
    <lineage>
        <taxon>Eukaryota</taxon>
        <taxon>Viridiplantae</taxon>
        <taxon>Streptophyta</taxon>
        <taxon>Embryophyta</taxon>
        <taxon>Tracheophyta</taxon>
        <taxon>Spermatophyta</taxon>
        <taxon>Magnoliopsida</taxon>
        <taxon>Liliopsida</taxon>
        <taxon>Araceae</taxon>
        <taxon>Aroideae</taxon>
        <taxon>Colocasieae</taxon>
        <taxon>Colocasia</taxon>
    </lineage>
</organism>
<dbReference type="EMBL" id="NMUH01005753">
    <property type="protein sequence ID" value="MQM13603.1"/>
    <property type="molecule type" value="Genomic_DNA"/>
</dbReference>